<evidence type="ECO:0000256" key="5">
    <source>
        <dbReference type="ARBA" id="ARBA00022989"/>
    </source>
</evidence>
<dbReference type="PANTHER" id="PTHR43005">
    <property type="entry name" value="BLR7065 PROTEIN"/>
    <property type="match status" value="1"/>
</dbReference>
<dbReference type="OrthoDB" id="7375219at2"/>
<dbReference type="Gene3D" id="1.10.3720.10">
    <property type="entry name" value="MetI-like"/>
    <property type="match status" value="1"/>
</dbReference>
<dbReference type="InterPro" id="IPR035906">
    <property type="entry name" value="MetI-like_sf"/>
</dbReference>
<dbReference type="EMBL" id="FUXL01000002">
    <property type="protein sequence ID" value="SJZ69834.1"/>
    <property type="molecule type" value="Genomic_DNA"/>
</dbReference>
<keyword evidence="2 7" id="KW-0813">Transport</keyword>
<dbReference type="Pfam" id="PF00528">
    <property type="entry name" value="BPD_transp_1"/>
    <property type="match status" value="1"/>
</dbReference>
<feature type="transmembrane region" description="Helical" evidence="7">
    <location>
        <begin position="240"/>
        <end position="262"/>
    </location>
</feature>
<evidence type="ECO:0000256" key="6">
    <source>
        <dbReference type="ARBA" id="ARBA00023136"/>
    </source>
</evidence>
<evidence type="ECO:0000256" key="2">
    <source>
        <dbReference type="ARBA" id="ARBA00022448"/>
    </source>
</evidence>
<comment type="similarity">
    <text evidence="7">Belongs to the binding-protein-dependent transport system permease family.</text>
</comment>
<gene>
    <name evidence="9" type="ORF">SAMN05428963_102261</name>
</gene>
<keyword evidence="10" id="KW-1185">Reference proteome</keyword>
<evidence type="ECO:0000256" key="4">
    <source>
        <dbReference type="ARBA" id="ARBA00022692"/>
    </source>
</evidence>
<dbReference type="PROSITE" id="PS50928">
    <property type="entry name" value="ABC_TM1"/>
    <property type="match status" value="1"/>
</dbReference>
<feature type="domain" description="ABC transmembrane type-1" evidence="8">
    <location>
        <begin position="107"/>
        <end position="319"/>
    </location>
</feature>
<dbReference type="PANTHER" id="PTHR43005:SF2">
    <property type="entry name" value="INTEGRAL MEMBRANE SUGAR TRANSPORT PROTEIN"/>
    <property type="match status" value="1"/>
</dbReference>
<feature type="transmembrane region" description="Helical" evidence="7">
    <location>
        <begin position="144"/>
        <end position="164"/>
    </location>
</feature>
<dbReference type="RefSeq" id="WP_078706938.1">
    <property type="nucleotide sequence ID" value="NZ_FUXL01000002.1"/>
</dbReference>
<evidence type="ECO:0000256" key="7">
    <source>
        <dbReference type="RuleBase" id="RU363032"/>
    </source>
</evidence>
<proteinExistence type="inferred from homology"/>
<keyword evidence="3" id="KW-1003">Cell membrane</keyword>
<accession>A0A1T4MSQ7</accession>
<feature type="transmembrane region" description="Helical" evidence="7">
    <location>
        <begin position="298"/>
        <end position="320"/>
    </location>
</feature>
<dbReference type="SUPFAM" id="SSF161098">
    <property type="entry name" value="MetI-like"/>
    <property type="match status" value="1"/>
</dbReference>
<evidence type="ECO:0000256" key="3">
    <source>
        <dbReference type="ARBA" id="ARBA00022475"/>
    </source>
</evidence>
<reference evidence="9 10" key="1">
    <citation type="submission" date="2017-02" db="EMBL/GenBank/DDBJ databases">
        <authorList>
            <person name="Peterson S.W."/>
        </authorList>
    </citation>
    <scope>NUCLEOTIDE SEQUENCE [LARGE SCALE GENOMIC DNA]</scope>
    <source>
        <strain evidence="9 10">USBA 369</strain>
    </source>
</reference>
<feature type="transmembrane region" description="Helical" evidence="7">
    <location>
        <begin position="195"/>
        <end position="219"/>
    </location>
</feature>
<dbReference type="CDD" id="cd06261">
    <property type="entry name" value="TM_PBP2"/>
    <property type="match status" value="1"/>
</dbReference>
<keyword evidence="6 7" id="KW-0472">Membrane</keyword>
<evidence type="ECO:0000256" key="1">
    <source>
        <dbReference type="ARBA" id="ARBA00004651"/>
    </source>
</evidence>
<evidence type="ECO:0000313" key="10">
    <source>
        <dbReference type="Proteomes" id="UP000190135"/>
    </source>
</evidence>
<feature type="transmembrane region" description="Helical" evidence="7">
    <location>
        <begin position="111"/>
        <end position="132"/>
    </location>
</feature>
<sequence length="331" mass="36833">MTNVKLGAPPTEHSFVADEAAAVQSQLSRQRLRSAWMFLTPMILVLALVAGWPLVKTIWFSFTDASLDDLAGANFVGFRNYLEYVDYGDGEGEYFGLLVDPNWWNAVWNTVYYAAISVTIETVLGLVFALVLNAEFRGRAWVRAAVLIPWAIPTIVSAKMWAWMMNDQFGILNDMLMSVGILSQPIAWTANPSTAMIAVIIVDVWKTTPFMALLILAGLQMVPGDIYEAAKIDGIHPVKVFWKVTLPLIRPAILVAVIFRALDALRVFDLIYVLTPNNTQTKSMSVFAQENLFQFDKFSYGSAASTLLFLVIAMITLVYIKAAKLEFEGGR</sequence>
<keyword evidence="4 7" id="KW-0812">Transmembrane</keyword>
<keyword evidence="5 7" id="KW-1133">Transmembrane helix</keyword>
<protein>
    <submittedName>
        <fullName evidence="9">Trehalose/maltose transport system permease protein</fullName>
    </submittedName>
</protein>
<dbReference type="AlphaFoldDB" id="A0A1T4MSQ7"/>
<dbReference type="STRING" id="1365950.SAMN05428963_102261"/>
<organism evidence="9 10">
    <name type="scientific">Consotaella salsifontis</name>
    <dbReference type="NCBI Taxonomy" id="1365950"/>
    <lineage>
        <taxon>Bacteria</taxon>
        <taxon>Pseudomonadati</taxon>
        <taxon>Pseudomonadota</taxon>
        <taxon>Alphaproteobacteria</taxon>
        <taxon>Hyphomicrobiales</taxon>
        <taxon>Aurantimonadaceae</taxon>
        <taxon>Consotaella</taxon>
    </lineage>
</organism>
<dbReference type="GO" id="GO:0055085">
    <property type="term" value="P:transmembrane transport"/>
    <property type="evidence" value="ECO:0007669"/>
    <property type="project" value="InterPro"/>
</dbReference>
<evidence type="ECO:0000259" key="8">
    <source>
        <dbReference type="PROSITE" id="PS50928"/>
    </source>
</evidence>
<name>A0A1T4MSQ7_9HYPH</name>
<dbReference type="InterPro" id="IPR000515">
    <property type="entry name" value="MetI-like"/>
</dbReference>
<dbReference type="GO" id="GO:0005886">
    <property type="term" value="C:plasma membrane"/>
    <property type="evidence" value="ECO:0007669"/>
    <property type="project" value="UniProtKB-SubCell"/>
</dbReference>
<dbReference type="Proteomes" id="UP000190135">
    <property type="component" value="Unassembled WGS sequence"/>
</dbReference>
<comment type="subcellular location">
    <subcellularLocation>
        <location evidence="1 7">Cell membrane</location>
        <topology evidence="1 7">Multi-pass membrane protein</topology>
    </subcellularLocation>
</comment>
<feature type="transmembrane region" description="Helical" evidence="7">
    <location>
        <begin position="35"/>
        <end position="55"/>
    </location>
</feature>
<evidence type="ECO:0000313" key="9">
    <source>
        <dbReference type="EMBL" id="SJZ69834.1"/>
    </source>
</evidence>